<feature type="domain" description="SPOR" evidence="2">
    <location>
        <begin position="137"/>
        <end position="213"/>
    </location>
</feature>
<feature type="compositionally biased region" description="Low complexity" evidence="1">
    <location>
        <begin position="94"/>
        <end position="103"/>
    </location>
</feature>
<name>A0A6F8U491_9GAMM</name>
<dbReference type="AlphaFoldDB" id="A0A6F8U491"/>
<accession>A0A6F8U491</accession>
<reference evidence="3 4" key="1">
    <citation type="submission" date="2020-03" db="EMBL/GenBank/DDBJ databases">
        <title>Complete Genome Sequence of Halomonas hydrothermalis Strain Slthf2, Halophilic Bacterium Isolated from Deep-Sea Hydrothermal-Vent Environments.</title>
        <authorList>
            <person name="Takeyama N."/>
            <person name="Huang M."/>
            <person name="Sato K."/>
            <person name="Galipon J."/>
            <person name="Arakawa K."/>
        </authorList>
    </citation>
    <scope>NUCLEOTIDE SEQUENCE [LARGE SCALE GENOMIC DNA]</scope>
    <source>
        <strain evidence="3 4">Slthf2</strain>
    </source>
</reference>
<feature type="compositionally biased region" description="Low complexity" evidence="1">
    <location>
        <begin position="61"/>
        <end position="70"/>
    </location>
</feature>
<gene>
    <name evidence="3" type="ORF">HHSLTHF2_16300</name>
</gene>
<sequence length="215" mass="22745">MKYGKTERISGIVILLALLAIFVPWLMSDPAPREERPQPTFVIERPVEATQQDVPNPEMPSSISTSSSSSEGRSVDGAISVPIDANPRQPQTGQASSSNAQSAGEDDPIAELMAANNRNNASTSSSSTSSNAAGPTSSSQGEWAVQVGSFGDAGNARRLSDQLTQAGFSAYLRERDNNLTSVYVGPYATSEDGESAMAIIKQRANVQGLLVRVRN</sequence>
<proteinExistence type="predicted"/>
<dbReference type="GO" id="GO:0042834">
    <property type="term" value="F:peptidoglycan binding"/>
    <property type="evidence" value="ECO:0007669"/>
    <property type="project" value="InterPro"/>
</dbReference>
<protein>
    <recommendedName>
        <fullName evidence="2">SPOR domain-containing protein</fullName>
    </recommendedName>
</protein>
<dbReference type="GO" id="GO:0032153">
    <property type="term" value="C:cell division site"/>
    <property type="evidence" value="ECO:0007669"/>
    <property type="project" value="TreeGrafter"/>
</dbReference>
<dbReference type="InterPro" id="IPR036680">
    <property type="entry name" value="SPOR-like_sf"/>
</dbReference>
<dbReference type="PROSITE" id="PS51724">
    <property type="entry name" value="SPOR"/>
    <property type="match status" value="1"/>
</dbReference>
<dbReference type="EMBL" id="AP022843">
    <property type="protein sequence ID" value="BCB07740.1"/>
    <property type="molecule type" value="Genomic_DNA"/>
</dbReference>
<dbReference type="SUPFAM" id="SSF110997">
    <property type="entry name" value="Sporulation related repeat"/>
    <property type="match status" value="1"/>
</dbReference>
<dbReference type="PANTHER" id="PTHR38687:SF1">
    <property type="entry name" value="CELL DIVISION PROTEIN DEDD"/>
    <property type="match status" value="1"/>
</dbReference>
<dbReference type="GO" id="GO:0032506">
    <property type="term" value="P:cytokinetic process"/>
    <property type="evidence" value="ECO:0007669"/>
    <property type="project" value="TreeGrafter"/>
</dbReference>
<evidence type="ECO:0000259" key="2">
    <source>
        <dbReference type="PROSITE" id="PS51724"/>
    </source>
</evidence>
<organism evidence="3 4">
    <name type="scientific">Halomonas hydrothermalis</name>
    <dbReference type="NCBI Taxonomy" id="115561"/>
    <lineage>
        <taxon>Bacteria</taxon>
        <taxon>Pseudomonadati</taxon>
        <taxon>Pseudomonadota</taxon>
        <taxon>Gammaproteobacteria</taxon>
        <taxon>Oceanospirillales</taxon>
        <taxon>Halomonadaceae</taxon>
        <taxon>Halomonas</taxon>
    </lineage>
</organism>
<feature type="region of interest" description="Disordered" evidence="1">
    <location>
        <begin position="119"/>
        <end position="140"/>
    </location>
</feature>
<dbReference type="InterPro" id="IPR052521">
    <property type="entry name" value="Cell_div_SPOR-domain"/>
</dbReference>
<dbReference type="Pfam" id="PF05036">
    <property type="entry name" value="SPOR"/>
    <property type="match status" value="1"/>
</dbReference>
<keyword evidence="4" id="KW-1185">Reference proteome</keyword>
<evidence type="ECO:0000313" key="3">
    <source>
        <dbReference type="EMBL" id="BCB07740.1"/>
    </source>
</evidence>
<dbReference type="Proteomes" id="UP000502259">
    <property type="component" value="Chromosome"/>
</dbReference>
<dbReference type="GO" id="GO:0030428">
    <property type="term" value="C:cell septum"/>
    <property type="evidence" value="ECO:0007669"/>
    <property type="project" value="TreeGrafter"/>
</dbReference>
<dbReference type="PANTHER" id="PTHR38687">
    <property type="entry name" value="CELL DIVISION PROTEIN DEDD-RELATED"/>
    <property type="match status" value="1"/>
</dbReference>
<dbReference type="RefSeq" id="WP_172420673.1">
    <property type="nucleotide sequence ID" value="NZ_AP022843.1"/>
</dbReference>
<dbReference type="InterPro" id="IPR007730">
    <property type="entry name" value="SPOR-like_dom"/>
</dbReference>
<dbReference type="Gene3D" id="3.30.70.1070">
    <property type="entry name" value="Sporulation related repeat"/>
    <property type="match status" value="1"/>
</dbReference>
<evidence type="ECO:0000313" key="4">
    <source>
        <dbReference type="Proteomes" id="UP000502259"/>
    </source>
</evidence>
<evidence type="ECO:0000256" key="1">
    <source>
        <dbReference type="SAM" id="MobiDB-lite"/>
    </source>
</evidence>
<feature type="compositionally biased region" description="Low complexity" evidence="1">
    <location>
        <begin position="119"/>
        <end position="139"/>
    </location>
</feature>
<feature type="region of interest" description="Disordered" evidence="1">
    <location>
        <begin position="33"/>
        <end position="105"/>
    </location>
</feature>